<dbReference type="PANTHER" id="PTHR43019">
    <property type="entry name" value="SERINE ENDOPROTEASE DEGS"/>
    <property type="match status" value="1"/>
</dbReference>
<feature type="region of interest" description="Disordered" evidence="1">
    <location>
        <begin position="262"/>
        <end position="284"/>
    </location>
</feature>
<evidence type="ECO:0000313" key="2">
    <source>
        <dbReference type="EMBL" id="QJA94586.1"/>
    </source>
</evidence>
<proteinExistence type="predicted"/>
<dbReference type="Pfam" id="PF13365">
    <property type="entry name" value="Trypsin_2"/>
    <property type="match status" value="1"/>
</dbReference>
<gene>
    <name evidence="2" type="ORF">MM415B03820_0008</name>
</gene>
<dbReference type="SUPFAM" id="SSF50494">
    <property type="entry name" value="Trypsin-like serine proteases"/>
    <property type="match status" value="1"/>
</dbReference>
<organism evidence="2">
    <name type="scientific">viral metagenome</name>
    <dbReference type="NCBI Taxonomy" id="1070528"/>
    <lineage>
        <taxon>unclassified sequences</taxon>
        <taxon>metagenomes</taxon>
        <taxon>organismal metagenomes</taxon>
    </lineage>
</organism>
<dbReference type="PANTHER" id="PTHR43019:SF23">
    <property type="entry name" value="PROTEASE DO-LIKE 5, CHLOROPLASTIC"/>
    <property type="match status" value="1"/>
</dbReference>
<evidence type="ECO:0000256" key="1">
    <source>
        <dbReference type="SAM" id="MobiDB-lite"/>
    </source>
</evidence>
<reference evidence="2" key="1">
    <citation type="submission" date="2020-03" db="EMBL/GenBank/DDBJ databases">
        <title>The deep terrestrial virosphere.</title>
        <authorList>
            <person name="Holmfeldt K."/>
            <person name="Nilsson E."/>
            <person name="Simone D."/>
            <person name="Lopez-Fernandez M."/>
            <person name="Wu X."/>
            <person name="de Brujin I."/>
            <person name="Lundin D."/>
            <person name="Andersson A."/>
            <person name="Bertilsson S."/>
            <person name="Dopson M."/>
        </authorList>
    </citation>
    <scope>NUCLEOTIDE SEQUENCE</scope>
    <source>
        <strain evidence="2">MM415B03820</strain>
    </source>
</reference>
<dbReference type="Gene3D" id="2.40.10.120">
    <property type="match status" value="1"/>
</dbReference>
<sequence>MMDAKQLHEKILYPVVRVRTEKAGGSGTIIYSAPNPENKEEYQSFVMTCHHVVSDAITYKKEFHPVLKKDVKVEHLSQVSVEIFDYVYLSKINSSNSYKADIIAYDEGHDIAILKLDSPKPCPYVAKLIPKDQIKDVKLFTPAFSSGCSLGHDPIFNDGRITYLSEMIDNKLYWMTNCSSIFGNSGGAVFLAETGEQVGITARISTIQLGFGVDVITWMGFSVAPQRFYEFFNEQELKFLYDSKDTYAKALDRRKKKAEKALLGMGQDQGVGNPDEEVSDKTEG</sequence>
<name>A0A6M3LH82_9ZZZZ</name>
<dbReference type="EMBL" id="MT143244">
    <property type="protein sequence ID" value="QJA94586.1"/>
    <property type="molecule type" value="Genomic_DNA"/>
</dbReference>
<dbReference type="InterPro" id="IPR009003">
    <property type="entry name" value="Peptidase_S1_PA"/>
</dbReference>
<dbReference type="AlphaFoldDB" id="A0A6M3LH82"/>
<protein>
    <submittedName>
        <fullName evidence="2">Putative trypsin-like peptidase domain containing protein</fullName>
    </submittedName>
</protein>
<accession>A0A6M3LH82</accession>